<feature type="compositionally biased region" description="Low complexity" evidence="1">
    <location>
        <begin position="1"/>
        <end position="23"/>
    </location>
</feature>
<evidence type="ECO:0000313" key="3">
    <source>
        <dbReference type="Proteomes" id="UP000609651"/>
    </source>
</evidence>
<dbReference type="Gene3D" id="3.40.50.12780">
    <property type="entry name" value="N-terminal domain of ligase-like"/>
    <property type="match status" value="1"/>
</dbReference>
<dbReference type="SUPFAM" id="SSF56801">
    <property type="entry name" value="Acetyl-CoA synthetase-like"/>
    <property type="match status" value="1"/>
</dbReference>
<dbReference type="EMBL" id="WTPX01000033">
    <property type="protein sequence ID" value="NNJ25369.1"/>
    <property type="molecule type" value="Genomic_DNA"/>
</dbReference>
<organism evidence="2 3">
    <name type="scientific">Alienimonas chondri</name>
    <dbReference type="NCBI Taxonomy" id="2681879"/>
    <lineage>
        <taxon>Bacteria</taxon>
        <taxon>Pseudomonadati</taxon>
        <taxon>Planctomycetota</taxon>
        <taxon>Planctomycetia</taxon>
        <taxon>Planctomycetales</taxon>
        <taxon>Planctomycetaceae</taxon>
        <taxon>Alienimonas</taxon>
    </lineage>
</organism>
<protein>
    <submittedName>
        <fullName evidence="2">Uncharacterized protein</fullName>
    </submittedName>
</protein>
<sequence>MSAAAPKTAPAADSSAAAGAAQPLGVGVPDAGAGELPSPGSPDWVHRFYFDPNSADPAGPAPDEAVANCKAMLDAHTRAMVKWHFSPETGSPFWLEKAKTYDFDPLAITDFDGLKQFPIFEDDWLRGGPVRRWLPKGLEGKPLYVFETGGTTGTPKSRLVAEDHWIDYELFSDTLPEDKFPMGSDWLMLGPSGPRRLRLAVEHLAQHRGGMAFCVDLDPRFVVKSLKAGKADVAKDYQKHVIDQAWIVLTSGHDVKCLFTTPKLLEALAMRALDEGTSLAEMGITGIFGGGTEFTPQWYKFATEELLEGKVYLTPTYGNTLMGLACGKPFKPEDNYKITYYAPQPRAVTEVVDFKDHTQAVDYGATGRVKLYTLTPELFIPGFLERDEGEREKPCGKYPWDGVSGVRPYHVFAKKTTVGVY</sequence>
<name>A0ABX1VCD4_9PLAN</name>
<accession>A0ABX1VCD4</accession>
<dbReference type="Proteomes" id="UP000609651">
    <property type="component" value="Unassembled WGS sequence"/>
</dbReference>
<evidence type="ECO:0000313" key="2">
    <source>
        <dbReference type="EMBL" id="NNJ25369.1"/>
    </source>
</evidence>
<comment type="caution">
    <text evidence="2">The sequence shown here is derived from an EMBL/GenBank/DDBJ whole genome shotgun (WGS) entry which is preliminary data.</text>
</comment>
<proteinExistence type="predicted"/>
<keyword evidence="3" id="KW-1185">Reference proteome</keyword>
<evidence type="ECO:0000256" key="1">
    <source>
        <dbReference type="SAM" id="MobiDB-lite"/>
    </source>
</evidence>
<reference evidence="2 3" key="1">
    <citation type="journal article" date="2020" name="Syst. Appl. Microbiol.">
        <title>Alienimonas chondri sp. nov., a novel planctomycete isolated from the biofilm of the red alga Chondrus crispus.</title>
        <authorList>
            <person name="Vitorino I."/>
            <person name="Albuquerque L."/>
            <person name="Wiegand S."/>
            <person name="Kallscheuer N."/>
            <person name="da Costa M.S."/>
            <person name="Lobo-da-Cunha A."/>
            <person name="Jogler C."/>
            <person name="Lage O.M."/>
        </authorList>
    </citation>
    <scope>NUCLEOTIDE SEQUENCE [LARGE SCALE GENOMIC DNA]</scope>
    <source>
        <strain evidence="2 3">LzC2</strain>
    </source>
</reference>
<gene>
    <name evidence="2" type="ORF">LzC2_14390</name>
</gene>
<dbReference type="InterPro" id="IPR042099">
    <property type="entry name" value="ANL_N_sf"/>
</dbReference>
<feature type="region of interest" description="Disordered" evidence="1">
    <location>
        <begin position="1"/>
        <end position="39"/>
    </location>
</feature>